<dbReference type="PRINTS" id="PR00420">
    <property type="entry name" value="RNGMNOXGNASE"/>
</dbReference>
<evidence type="ECO:0000313" key="8">
    <source>
        <dbReference type="EMBL" id="SHN88281.1"/>
    </source>
</evidence>
<keyword evidence="4" id="KW-0274">FAD</keyword>
<keyword evidence="5" id="KW-0560">Oxidoreductase</keyword>
<keyword evidence="3" id="KW-0285">Flavoprotein</keyword>
<evidence type="ECO:0000256" key="2">
    <source>
        <dbReference type="ARBA" id="ARBA00006796"/>
    </source>
</evidence>
<name>A0A1M7UZ14_9FIRM</name>
<dbReference type="Pfam" id="PF26311">
    <property type="entry name" value="ETF-QO_FixC_C"/>
    <property type="match status" value="1"/>
</dbReference>
<dbReference type="EMBL" id="FRDN01000024">
    <property type="protein sequence ID" value="SHN88281.1"/>
    <property type="molecule type" value="Genomic_DNA"/>
</dbReference>
<protein>
    <submittedName>
        <fullName evidence="8">Electron transfer flavoprotein-quinone oxidoreductase</fullName>
    </submittedName>
</protein>
<dbReference type="InterPro" id="IPR039651">
    <property type="entry name" value="FixC-like"/>
</dbReference>
<dbReference type="Pfam" id="PF01494">
    <property type="entry name" value="FAD_binding_3"/>
    <property type="match status" value="1"/>
</dbReference>
<evidence type="ECO:0000256" key="1">
    <source>
        <dbReference type="ARBA" id="ARBA00001974"/>
    </source>
</evidence>
<dbReference type="InterPro" id="IPR059103">
    <property type="entry name" value="FixC-like_C"/>
</dbReference>
<dbReference type="GO" id="GO:0016491">
    <property type="term" value="F:oxidoreductase activity"/>
    <property type="evidence" value="ECO:0007669"/>
    <property type="project" value="UniProtKB-KW"/>
</dbReference>
<organism evidence="8 9">
    <name type="scientific">Desulfitobacterium chlororespirans DSM 11544</name>
    <dbReference type="NCBI Taxonomy" id="1121395"/>
    <lineage>
        <taxon>Bacteria</taxon>
        <taxon>Bacillati</taxon>
        <taxon>Bacillota</taxon>
        <taxon>Clostridia</taxon>
        <taxon>Eubacteriales</taxon>
        <taxon>Desulfitobacteriaceae</taxon>
        <taxon>Desulfitobacterium</taxon>
    </lineage>
</organism>
<dbReference type="PANTHER" id="PTHR43624">
    <property type="entry name" value="ELECTRON TRANSFER FLAVOPROTEIN-QUINONE OXIDOREDUCTASE YDIS-RELATED"/>
    <property type="match status" value="1"/>
</dbReference>
<comment type="cofactor">
    <cofactor evidence="1">
        <name>FAD</name>
        <dbReference type="ChEBI" id="CHEBI:57692"/>
    </cofactor>
</comment>
<evidence type="ECO:0000256" key="3">
    <source>
        <dbReference type="ARBA" id="ARBA00022630"/>
    </source>
</evidence>
<dbReference type="Gene3D" id="3.50.50.60">
    <property type="entry name" value="FAD/NAD(P)-binding domain"/>
    <property type="match status" value="1"/>
</dbReference>
<dbReference type="SUPFAM" id="SSF54373">
    <property type="entry name" value="FAD-linked reductases, C-terminal domain"/>
    <property type="match status" value="1"/>
</dbReference>
<accession>A0A1M7UZ14</accession>
<proteinExistence type="inferred from homology"/>
<gene>
    <name evidence="8" type="ORF">SAMN02745215_05250</name>
</gene>
<sequence length="432" mass="47004">MSADKYEVIIIGAGLAGLAAAYKLAQAGIEVVVVERGDYPGSKNLSGGIFYSRVMEQLIPGFWEEAPIERYITNYLTTLMTKDDYFNIEYKGKALGNTPYNAFSVLRAKFDRWLAEKAEEAGAMIVTGVKVEKILKEGTRIVGISTGDEEMLADVVIAADGINSFIAREAGLREEIKPEHLAVGAKALIELPREVIEERFRLNGNEGAAYAILGEATYGVAGGAFFYTNLESLSIGVVMRLDDLVKEKVKPSEALDDLLEHPMVAPLIKDGKMTEYGAHLTGEGGLHMVPSRLYADGFLMVGDAAGFTINSGLVIRGMDLAIGSGIAAADGIIEAKRKGDFSAGTLCAYQHNLDNSFIMKDLKLYSKAPDFMEIDRLYKQYSLVANNLLGKVYNHDLTPKEHLIKTAMKTLKESNISLLDLAKDGIKGVRAL</sequence>
<dbReference type="STRING" id="1121395.SAMN02745215_05250"/>
<dbReference type="InterPro" id="IPR002938">
    <property type="entry name" value="FAD-bd"/>
</dbReference>
<feature type="domain" description="FixC-like C-terminal" evidence="7">
    <location>
        <begin position="368"/>
        <end position="431"/>
    </location>
</feature>
<dbReference type="SUPFAM" id="SSF51905">
    <property type="entry name" value="FAD/NAD(P)-binding domain"/>
    <property type="match status" value="1"/>
</dbReference>
<reference evidence="9" key="1">
    <citation type="submission" date="2016-12" db="EMBL/GenBank/DDBJ databases">
        <authorList>
            <person name="Varghese N."/>
            <person name="Submissions S."/>
        </authorList>
    </citation>
    <scope>NUCLEOTIDE SEQUENCE [LARGE SCALE GENOMIC DNA]</scope>
    <source>
        <strain evidence="9">DSM 11544</strain>
    </source>
</reference>
<dbReference type="Proteomes" id="UP000184010">
    <property type="component" value="Unassembled WGS sequence"/>
</dbReference>
<dbReference type="GO" id="GO:0071949">
    <property type="term" value="F:FAD binding"/>
    <property type="evidence" value="ECO:0007669"/>
    <property type="project" value="InterPro"/>
</dbReference>
<dbReference type="RefSeq" id="WP_072775294.1">
    <property type="nucleotide sequence ID" value="NZ_FRDN01000024.1"/>
</dbReference>
<evidence type="ECO:0000256" key="4">
    <source>
        <dbReference type="ARBA" id="ARBA00022827"/>
    </source>
</evidence>
<evidence type="ECO:0000313" key="9">
    <source>
        <dbReference type="Proteomes" id="UP000184010"/>
    </source>
</evidence>
<dbReference type="PANTHER" id="PTHR43624:SF2">
    <property type="entry name" value="ELECTRON TRANSFER FLAVOPROTEIN-QUINONE OXIDOREDUCTASE YDIS-RELATED"/>
    <property type="match status" value="1"/>
</dbReference>
<evidence type="ECO:0000256" key="5">
    <source>
        <dbReference type="ARBA" id="ARBA00023002"/>
    </source>
</evidence>
<evidence type="ECO:0000259" key="7">
    <source>
        <dbReference type="Pfam" id="PF26311"/>
    </source>
</evidence>
<dbReference type="AlphaFoldDB" id="A0A1M7UZ14"/>
<keyword evidence="9" id="KW-1185">Reference proteome</keyword>
<comment type="similarity">
    <text evidence="2">Belongs to the ETF-QO/FixC family.</text>
</comment>
<feature type="domain" description="FAD-binding" evidence="6">
    <location>
        <begin position="6"/>
        <end position="174"/>
    </location>
</feature>
<evidence type="ECO:0000259" key="6">
    <source>
        <dbReference type="Pfam" id="PF01494"/>
    </source>
</evidence>
<dbReference type="InterPro" id="IPR036188">
    <property type="entry name" value="FAD/NAD-bd_sf"/>
</dbReference>